<evidence type="ECO:0000256" key="2">
    <source>
        <dbReference type="ARBA" id="ARBA00022692"/>
    </source>
</evidence>
<organism evidence="7 8">
    <name type="scientific">Methyloversatilis universalis (strain ATCC BAA-1314 / DSM 25237 / JCM 13912 / CCUG 52030 / FAM5)</name>
    <dbReference type="NCBI Taxonomy" id="1000565"/>
    <lineage>
        <taxon>Bacteria</taxon>
        <taxon>Pseudomonadati</taxon>
        <taxon>Pseudomonadota</taxon>
        <taxon>Betaproteobacteria</taxon>
        <taxon>Nitrosomonadales</taxon>
        <taxon>Sterolibacteriaceae</taxon>
        <taxon>Methyloversatilis</taxon>
    </lineage>
</organism>
<evidence type="ECO:0000259" key="6">
    <source>
        <dbReference type="Pfam" id="PF08479"/>
    </source>
</evidence>
<evidence type="ECO:0000313" key="7">
    <source>
        <dbReference type="EMBL" id="EGK69907.1"/>
    </source>
</evidence>
<dbReference type="OrthoDB" id="290122at2"/>
<dbReference type="InterPro" id="IPR051544">
    <property type="entry name" value="TPS_OM_transporter"/>
</dbReference>
<dbReference type="Pfam" id="PF08479">
    <property type="entry name" value="POTRA_2"/>
    <property type="match status" value="1"/>
</dbReference>
<feature type="compositionally biased region" description="Basic and acidic residues" evidence="4">
    <location>
        <begin position="26"/>
        <end position="45"/>
    </location>
</feature>
<dbReference type="InterPro" id="IPR005565">
    <property type="entry name" value="Hemolysn_activator_HlyB_C"/>
</dbReference>
<dbReference type="eggNOG" id="COG2831">
    <property type="taxonomic scope" value="Bacteria"/>
</dbReference>
<dbReference type="RefSeq" id="WP_008064586.1">
    <property type="nucleotide sequence ID" value="NZ_AFHG01000059.1"/>
</dbReference>
<dbReference type="EMBL" id="AFHG01000059">
    <property type="protein sequence ID" value="EGK69907.1"/>
    <property type="molecule type" value="Genomic_DNA"/>
</dbReference>
<evidence type="ECO:0000256" key="3">
    <source>
        <dbReference type="ARBA" id="ARBA00023237"/>
    </source>
</evidence>
<dbReference type="STRING" id="1000565.METUNv1_03873"/>
<evidence type="ECO:0000259" key="5">
    <source>
        <dbReference type="Pfam" id="PF03865"/>
    </source>
</evidence>
<reference evidence="7 8" key="1">
    <citation type="journal article" date="2011" name="J. Bacteriol.">
        <title>Genome sequence of Methyloversatilis universalis FAM5T, a methylotrophic representative of the order Rhodocyclales.</title>
        <authorList>
            <person name="Kittichotirat W."/>
            <person name="Good N.M."/>
            <person name="Hall R."/>
            <person name="Bringel F."/>
            <person name="Lajus A."/>
            <person name="Medigue C."/>
            <person name="Smalley N.E."/>
            <person name="Beck D."/>
            <person name="Bumgarner R."/>
            <person name="Vuilleumier S."/>
            <person name="Kalyuzhnaya M.G."/>
        </authorList>
    </citation>
    <scope>NUCLEOTIDE SEQUENCE [LARGE SCALE GENOMIC DNA]</scope>
    <source>
        <strain evidence="8">ATCC BAA-1314 / JCM 13912 / FAM5</strain>
    </source>
</reference>
<keyword evidence="1" id="KW-1134">Transmembrane beta strand</keyword>
<dbReference type="InterPro" id="IPR027282">
    <property type="entry name" value="TPS"/>
</dbReference>
<accession>F5RHS5</accession>
<dbReference type="Proteomes" id="UP000005019">
    <property type="component" value="Unassembled WGS sequence"/>
</dbReference>
<keyword evidence="1" id="KW-0472">Membrane</keyword>
<dbReference type="InterPro" id="IPR013686">
    <property type="entry name" value="Polypept-transport_assoc_ShlB"/>
</dbReference>
<keyword evidence="8" id="KW-1185">Reference proteome</keyword>
<evidence type="ECO:0000256" key="1">
    <source>
        <dbReference type="ARBA" id="ARBA00022452"/>
    </source>
</evidence>
<proteinExistence type="predicted"/>
<dbReference type="Pfam" id="PF03865">
    <property type="entry name" value="ShlB"/>
    <property type="match status" value="1"/>
</dbReference>
<keyword evidence="3" id="KW-0998">Cell outer membrane</keyword>
<keyword evidence="2" id="KW-0812">Transmembrane</keyword>
<feature type="domain" description="Haemolysin activator HlyB C-terminal" evidence="5">
    <location>
        <begin position="204"/>
        <end position="503"/>
    </location>
</feature>
<dbReference type="PANTHER" id="PTHR34597:SF3">
    <property type="entry name" value="OUTER MEMBRANE TRANSPORTER CDIB"/>
    <property type="match status" value="1"/>
</dbReference>
<name>F5RHS5_METUF</name>
<evidence type="ECO:0000313" key="8">
    <source>
        <dbReference type="Proteomes" id="UP000005019"/>
    </source>
</evidence>
<dbReference type="PIRSF" id="PIRSF029745">
    <property type="entry name" value="FhaC"/>
    <property type="match status" value="1"/>
</dbReference>
<evidence type="ECO:0000256" key="4">
    <source>
        <dbReference type="SAM" id="MobiDB-lite"/>
    </source>
</evidence>
<dbReference type="Gene3D" id="2.40.160.50">
    <property type="entry name" value="membrane protein fhac: a member of the omp85/tpsb transporter family"/>
    <property type="match status" value="1"/>
</dbReference>
<feature type="region of interest" description="Disordered" evidence="4">
    <location>
        <begin position="26"/>
        <end position="68"/>
    </location>
</feature>
<dbReference type="PANTHER" id="PTHR34597">
    <property type="entry name" value="SLR1661 PROTEIN"/>
    <property type="match status" value="1"/>
</dbReference>
<comment type="caution">
    <text evidence="7">The sequence shown here is derived from an EMBL/GenBank/DDBJ whole genome shotgun (WGS) entry which is preliminary data.</text>
</comment>
<feature type="domain" description="Polypeptide-transport-associated ShlB-type" evidence="6">
    <location>
        <begin position="100"/>
        <end position="150"/>
    </location>
</feature>
<protein>
    <submittedName>
        <fullName evidence="7">Hemolysin activator HlyB</fullName>
    </submittedName>
</protein>
<dbReference type="GO" id="GO:0098046">
    <property type="term" value="C:type V protein secretion system complex"/>
    <property type="evidence" value="ECO:0007669"/>
    <property type="project" value="TreeGrafter"/>
</dbReference>
<dbReference type="AlphaFoldDB" id="F5RHS5"/>
<sequence length="539" mass="57879">MKRPVLITALIAVTASPTFPARALEPAERLIDEQRTEQARSRLRSDALPSPAAGPTDAPALARSPADLDEPGEALAAPDIRIHARGLLDAATLEWLRLVFAAQPLGIQRLSLLIRRIDAALIEARWITSRSRVAALDPVSGVVEIEVVPGRVASISPLGVADRVLPLVPEDVLSQAALEQGVQQINRLRLMQAQVKVLPGSQPGYSVLDLTLHGDERLWSLAFGADNQGSEQTGSARQRIAYRCVHALGLYEDFQLLTLRSADSEALLASLSVPAGWSLWSVTASASKSDSTLAGLRFGSDAQTLQLGWQRVLSLSAQARHALDVSLSHARIARDIGGVDLLTRRSSVLRVSWVHTGRTGYGQYFIEPALSRGLRLFGAVRDTADLAPDHTHYQFSRLTLNAGAALPLSEATELALQYTGQYARNALPGAEQLYLGGMGSIRGYAENLTFGDRGHLLRMELRHALSRFDGALRLLPFVHLDGGSVRQIGGSDITLTSAGVGVRAQAGGWTLDTALSAPLSHPDALSSGWRLHVSVGYLL</sequence>
<gene>
    <name evidence="7" type="ORF">METUNv1_03873</name>
</gene>
<dbReference type="GO" id="GO:0008320">
    <property type="term" value="F:protein transmembrane transporter activity"/>
    <property type="evidence" value="ECO:0007669"/>
    <property type="project" value="TreeGrafter"/>
</dbReference>
<dbReference type="GO" id="GO:0046819">
    <property type="term" value="P:protein secretion by the type V secretion system"/>
    <property type="evidence" value="ECO:0007669"/>
    <property type="project" value="TreeGrafter"/>
</dbReference>